<organism evidence="1">
    <name type="scientific">viral metagenome</name>
    <dbReference type="NCBI Taxonomy" id="1070528"/>
    <lineage>
        <taxon>unclassified sequences</taxon>
        <taxon>metagenomes</taxon>
        <taxon>organismal metagenomes</taxon>
    </lineage>
</organism>
<name>A0A6C0B647_9ZZZZ</name>
<dbReference type="AlphaFoldDB" id="A0A6C0B647"/>
<proteinExistence type="predicted"/>
<sequence length="401" mass="45959">MASSDSEKLQQYVQQISTVPQLNLYSPESKQLLKTIYDHAITASRTPIMYQVLEERFSSESAKGAIYDGIDRTVHAHIESLNKYSINVSLSVGGRTYRLFFVFSMTRDTITNAIRSKYGAEVEAFVKRAHIWLSVASHYASTKCSKTVNAYLYMTALKKTLPSGTDAVIDREHANTAFTTSCQETTEIMLYRREEAFKVFVHESFHNLGLDFSAFESAIISSKAAVQQIFPVSSKLAVYETYCEMWAEVINIVIQDVVEHPRRRGFETAWPTIVRHINMERRFTMFQAAKVLTHNSVRYADLMVPGNQYQEKAEVFCYYILKSILMFHCDAFLAWCSKNNASSGLQFNPDNADKYVRDLIVGYYQNVAYVEALNKTQEHFVKNRARLPALIRNTMRMTVIE</sequence>
<protein>
    <submittedName>
        <fullName evidence="1">Uncharacterized protein</fullName>
    </submittedName>
</protein>
<accession>A0A6C0B647</accession>
<reference evidence="1" key="1">
    <citation type="journal article" date="2020" name="Nature">
        <title>Giant virus diversity and host interactions through global metagenomics.</title>
        <authorList>
            <person name="Schulz F."/>
            <person name="Roux S."/>
            <person name="Paez-Espino D."/>
            <person name="Jungbluth S."/>
            <person name="Walsh D.A."/>
            <person name="Denef V.J."/>
            <person name="McMahon K.D."/>
            <person name="Konstantinidis K.T."/>
            <person name="Eloe-Fadrosh E.A."/>
            <person name="Kyrpides N.C."/>
            <person name="Woyke T."/>
        </authorList>
    </citation>
    <scope>NUCLEOTIDE SEQUENCE</scope>
    <source>
        <strain evidence="1">GVMAG-M-3300010157-4</strain>
    </source>
</reference>
<dbReference type="EMBL" id="MN739082">
    <property type="protein sequence ID" value="QHS87530.1"/>
    <property type="molecule type" value="Genomic_DNA"/>
</dbReference>
<evidence type="ECO:0000313" key="1">
    <source>
        <dbReference type="EMBL" id="QHS87530.1"/>
    </source>
</evidence>